<evidence type="ECO:0000313" key="1">
    <source>
        <dbReference type="EMBL" id="AXL95672.1"/>
    </source>
</evidence>
<name>A0A346CJC3_CONER</name>
<reference evidence="1" key="1">
    <citation type="journal article" date="2018" name="Genome Biol. Evol.">
        <title>Conotoxin diversity in Chelyconus ermineus (Born, 1778) and the convergent origin of piscivory in the Atlantic and Indo-Pacific cones.</title>
        <authorList>
            <person name="Abalde S."/>
            <person name="Tenorio M.J."/>
            <person name="Afonso C.M."/>
            <person name="Zardoya R."/>
        </authorList>
    </citation>
    <scope>NUCLEOTIDE SEQUENCE</scope>
    <source>
        <strain evidence="1">Cerm_335</strain>
    </source>
</reference>
<dbReference type="AlphaFoldDB" id="A0A346CJC3"/>
<dbReference type="EMBL" id="MH360623">
    <property type="protein sequence ID" value="AXL95672.1"/>
    <property type="molecule type" value="mRNA"/>
</dbReference>
<protein>
    <submittedName>
        <fullName evidence="1">Conotoxin superfamily W</fullName>
    </submittedName>
</protein>
<proteinExistence type="evidence at transcript level"/>
<accession>A0A346CJC3</accession>
<organism evidence="1">
    <name type="scientific">Conus ermineus</name>
    <name type="common">Agate cone</name>
    <name type="synonym">Chelyconus ermineus</name>
    <dbReference type="NCBI Taxonomy" id="55423"/>
    <lineage>
        <taxon>Eukaryota</taxon>
        <taxon>Metazoa</taxon>
        <taxon>Spiralia</taxon>
        <taxon>Lophotrochozoa</taxon>
        <taxon>Mollusca</taxon>
        <taxon>Gastropoda</taxon>
        <taxon>Caenogastropoda</taxon>
        <taxon>Neogastropoda</taxon>
        <taxon>Conoidea</taxon>
        <taxon>Conidae</taxon>
        <taxon>Conus</taxon>
        <taxon>Chelyconus</taxon>
    </lineage>
</organism>
<sequence>MGAVVGQRWWHPVEGKLTHTSSATKQLLSSVGGLVDGVLHNYVRSEQTLLK</sequence>